<dbReference type="Pfam" id="PF00528">
    <property type="entry name" value="BPD_transp_1"/>
    <property type="match status" value="1"/>
</dbReference>
<evidence type="ECO:0000256" key="3">
    <source>
        <dbReference type="ARBA" id="ARBA00022475"/>
    </source>
</evidence>
<dbReference type="AlphaFoldDB" id="A0A3G2R2Q9"/>
<evidence type="ECO:0000256" key="1">
    <source>
        <dbReference type="ARBA" id="ARBA00004651"/>
    </source>
</evidence>
<dbReference type="GO" id="GO:0005886">
    <property type="term" value="C:plasma membrane"/>
    <property type="evidence" value="ECO:0007669"/>
    <property type="project" value="UniProtKB-SubCell"/>
</dbReference>
<proteinExistence type="inferred from homology"/>
<dbReference type="EMBL" id="CP033169">
    <property type="protein sequence ID" value="AYO29786.1"/>
    <property type="molecule type" value="Genomic_DNA"/>
</dbReference>
<dbReference type="InterPro" id="IPR045621">
    <property type="entry name" value="BPD_transp_1_N"/>
</dbReference>
<feature type="domain" description="ABC transmembrane type-1" evidence="8">
    <location>
        <begin position="95"/>
        <end position="292"/>
    </location>
</feature>
<keyword evidence="10" id="KW-1185">Reference proteome</keyword>
<dbReference type="InterPro" id="IPR035906">
    <property type="entry name" value="MetI-like_sf"/>
</dbReference>
<evidence type="ECO:0000259" key="8">
    <source>
        <dbReference type="PROSITE" id="PS50928"/>
    </source>
</evidence>
<dbReference type="PROSITE" id="PS50928">
    <property type="entry name" value="ABC_TM1"/>
    <property type="match status" value="1"/>
</dbReference>
<dbReference type="PANTHER" id="PTHR43163:SF6">
    <property type="entry name" value="DIPEPTIDE TRANSPORT SYSTEM PERMEASE PROTEIN DPPB-RELATED"/>
    <property type="match status" value="1"/>
</dbReference>
<evidence type="ECO:0000313" key="9">
    <source>
        <dbReference type="EMBL" id="AYO29786.1"/>
    </source>
</evidence>
<feature type="transmembrane region" description="Helical" evidence="7">
    <location>
        <begin position="278"/>
        <end position="299"/>
    </location>
</feature>
<feature type="transmembrane region" description="Helical" evidence="7">
    <location>
        <begin position="101"/>
        <end position="119"/>
    </location>
</feature>
<reference evidence="9 10" key="1">
    <citation type="submission" date="2018-10" db="EMBL/GenBank/DDBJ databases">
        <authorList>
            <person name="Zhang X."/>
        </authorList>
    </citation>
    <scope>NUCLEOTIDE SEQUENCE [LARGE SCALE GENOMIC DNA]</scope>
    <source>
        <strain evidence="9 10">SK-G1</strain>
    </source>
</reference>
<feature type="transmembrane region" description="Helical" evidence="7">
    <location>
        <begin position="231"/>
        <end position="258"/>
    </location>
</feature>
<dbReference type="SUPFAM" id="SSF161098">
    <property type="entry name" value="MetI-like"/>
    <property type="match status" value="1"/>
</dbReference>
<comment type="similarity">
    <text evidence="7">Belongs to the binding-protein-dependent transport system permease family.</text>
</comment>
<dbReference type="CDD" id="cd06261">
    <property type="entry name" value="TM_PBP2"/>
    <property type="match status" value="1"/>
</dbReference>
<dbReference type="PANTHER" id="PTHR43163">
    <property type="entry name" value="DIPEPTIDE TRANSPORT SYSTEM PERMEASE PROTEIN DPPB-RELATED"/>
    <property type="match status" value="1"/>
</dbReference>
<name>A0A3G2R2Q9_9FIRM</name>
<feature type="transmembrane region" description="Helical" evidence="7">
    <location>
        <begin position="173"/>
        <end position="191"/>
    </location>
</feature>
<keyword evidence="6 7" id="KW-0472">Membrane</keyword>
<accession>A0A3G2R2Q9</accession>
<feature type="transmembrane region" description="Helical" evidence="7">
    <location>
        <begin position="9"/>
        <end position="30"/>
    </location>
</feature>
<feature type="transmembrane region" description="Helical" evidence="7">
    <location>
        <begin position="131"/>
        <end position="153"/>
    </location>
</feature>
<keyword evidence="2 7" id="KW-0813">Transport</keyword>
<evidence type="ECO:0000256" key="6">
    <source>
        <dbReference type="ARBA" id="ARBA00023136"/>
    </source>
</evidence>
<dbReference type="Proteomes" id="UP000280960">
    <property type="component" value="Chromosome"/>
</dbReference>
<evidence type="ECO:0000313" key="10">
    <source>
        <dbReference type="Proteomes" id="UP000280960"/>
    </source>
</evidence>
<dbReference type="Pfam" id="PF19300">
    <property type="entry name" value="BPD_transp_1_N"/>
    <property type="match status" value="1"/>
</dbReference>
<evidence type="ECO:0000256" key="4">
    <source>
        <dbReference type="ARBA" id="ARBA00022692"/>
    </source>
</evidence>
<dbReference type="KEGG" id="bacg:D2962_03435"/>
<sequence length="306" mass="33862">MTGYIIKRILISIPVIIGITVITFFLLNVVPGDPVVLMMKEHISPDVVERVKAEMHLNDPVYLRYIKYMWGALHGDLGRSYKLNREVADLIVDAFPNTLKLSVAAVLIAWIVGIPAGIVSAVKQYSFIDNFFMGFALLGVSMPVFWSALIMQYIFALKLGLLPVSGFAGPQYIIMPAIVLGWSSAASIARLTRSSLLEVIRTDYIRTARAKGLREWQVVFYHALKNSMLPVVTIMAIQIASLLSGAVITESVFGIPGIGRLSVNAIQNRDMPLLQGTLIFTVVLVILGNLFADIAYSYLDPRIKYE</sequence>
<keyword evidence="3" id="KW-1003">Cell membrane</keyword>
<gene>
    <name evidence="9" type="ORF">D2962_03435</name>
</gene>
<organism evidence="9 10">
    <name type="scientific">Biomaibacter acetigenes</name>
    <dbReference type="NCBI Taxonomy" id="2316383"/>
    <lineage>
        <taxon>Bacteria</taxon>
        <taxon>Bacillati</taxon>
        <taxon>Bacillota</taxon>
        <taxon>Clostridia</taxon>
        <taxon>Thermosediminibacterales</taxon>
        <taxon>Tepidanaerobacteraceae</taxon>
        <taxon>Biomaibacter</taxon>
    </lineage>
</organism>
<comment type="subcellular location">
    <subcellularLocation>
        <location evidence="1 7">Cell membrane</location>
        <topology evidence="1 7">Multi-pass membrane protein</topology>
    </subcellularLocation>
</comment>
<keyword evidence="4 7" id="KW-0812">Transmembrane</keyword>
<dbReference type="RefSeq" id="WP_122014152.1">
    <property type="nucleotide sequence ID" value="NZ_CP033169.1"/>
</dbReference>
<dbReference type="InterPro" id="IPR000515">
    <property type="entry name" value="MetI-like"/>
</dbReference>
<evidence type="ECO:0000256" key="5">
    <source>
        <dbReference type="ARBA" id="ARBA00022989"/>
    </source>
</evidence>
<evidence type="ECO:0000256" key="7">
    <source>
        <dbReference type="RuleBase" id="RU363032"/>
    </source>
</evidence>
<dbReference type="GO" id="GO:0055085">
    <property type="term" value="P:transmembrane transport"/>
    <property type="evidence" value="ECO:0007669"/>
    <property type="project" value="InterPro"/>
</dbReference>
<protein>
    <submittedName>
        <fullName evidence="9">ABC transporter permease</fullName>
    </submittedName>
</protein>
<dbReference type="Gene3D" id="1.10.3720.10">
    <property type="entry name" value="MetI-like"/>
    <property type="match status" value="1"/>
</dbReference>
<evidence type="ECO:0000256" key="2">
    <source>
        <dbReference type="ARBA" id="ARBA00022448"/>
    </source>
</evidence>
<keyword evidence="5 7" id="KW-1133">Transmembrane helix</keyword>